<proteinExistence type="predicted"/>
<feature type="domain" description="Peptidase M12B" evidence="4">
    <location>
        <begin position="114"/>
        <end position="393"/>
    </location>
</feature>
<dbReference type="PROSITE" id="PS50215">
    <property type="entry name" value="ADAM_MEPRO"/>
    <property type="match status" value="1"/>
</dbReference>
<keyword evidence="6" id="KW-1185">Reference proteome</keyword>
<accession>A0AAW0J908</accession>
<dbReference type="InterPro" id="IPR024079">
    <property type="entry name" value="MetalloPept_cat_dom_sf"/>
</dbReference>
<dbReference type="GO" id="GO:0007155">
    <property type="term" value="P:cell adhesion"/>
    <property type="evidence" value="ECO:0007669"/>
    <property type="project" value="TreeGrafter"/>
</dbReference>
<evidence type="ECO:0000313" key="6">
    <source>
        <dbReference type="Proteomes" id="UP001488838"/>
    </source>
</evidence>
<comment type="caution">
    <text evidence="2">Lacks conserved residue(s) required for the propagation of feature annotation.</text>
</comment>
<organism evidence="5 6">
    <name type="scientific">Myodes glareolus</name>
    <name type="common">Bank vole</name>
    <name type="synonym">Clethrionomys glareolus</name>
    <dbReference type="NCBI Taxonomy" id="447135"/>
    <lineage>
        <taxon>Eukaryota</taxon>
        <taxon>Metazoa</taxon>
        <taxon>Chordata</taxon>
        <taxon>Craniata</taxon>
        <taxon>Vertebrata</taxon>
        <taxon>Euteleostomi</taxon>
        <taxon>Mammalia</taxon>
        <taxon>Eutheria</taxon>
        <taxon>Euarchontoglires</taxon>
        <taxon>Glires</taxon>
        <taxon>Rodentia</taxon>
        <taxon>Myomorpha</taxon>
        <taxon>Muroidea</taxon>
        <taxon>Cricetidae</taxon>
        <taxon>Arvicolinae</taxon>
        <taxon>Myodes</taxon>
    </lineage>
</organism>
<dbReference type="AlphaFoldDB" id="A0AAW0J908"/>
<feature type="non-terminal residue" evidence="5">
    <location>
        <position position="420"/>
    </location>
</feature>
<dbReference type="EMBL" id="JBBHLL010000055">
    <property type="protein sequence ID" value="KAK7823003.1"/>
    <property type="molecule type" value="Genomic_DNA"/>
</dbReference>
<evidence type="ECO:0000259" key="4">
    <source>
        <dbReference type="PROSITE" id="PS50215"/>
    </source>
</evidence>
<dbReference type="Proteomes" id="UP001488838">
    <property type="component" value="Unassembled WGS sequence"/>
</dbReference>
<dbReference type="SUPFAM" id="SSF55486">
    <property type="entry name" value="Metalloproteases ('zincins'), catalytic domain"/>
    <property type="match status" value="1"/>
</dbReference>
<evidence type="ECO:0000256" key="3">
    <source>
        <dbReference type="SAM" id="SignalP"/>
    </source>
</evidence>
<dbReference type="GO" id="GO:0006508">
    <property type="term" value="P:proteolysis"/>
    <property type="evidence" value="ECO:0007669"/>
    <property type="project" value="InterPro"/>
</dbReference>
<gene>
    <name evidence="5" type="ORF">U0070_025820</name>
</gene>
<dbReference type="GO" id="GO:0007339">
    <property type="term" value="P:binding of sperm to zona pellucida"/>
    <property type="evidence" value="ECO:0007669"/>
    <property type="project" value="TreeGrafter"/>
</dbReference>
<keyword evidence="3" id="KW-0732">Signal</keyword>
<feature type="disulfide bond" evidence="2">
    <location>
        <begin position="349"/>
        <end position="354"/>
    </location>
</feature>
<dbReference type="GO" id="GO:0004222">
    <property type="term" value="F:metalloendopeptidase activity"/>
    <property type="evidence" value="ECO:0007669"/>
    <property type="project" value="InterPro"/>
</dbReference>
<dbReference type="PANTHER" id="PTHR11905:SF24">
    <property type="entry name" value="DISINTEGRIN AND METALLOPROTEINASE DOMAIN-CONTAINING PROTEIN 32"/>
    <property type="match status" value="1"/>
</dbReference>
<reference evidence="5 6" key="1">
    <citation type="journal article" date="2023" name="bioRxiv">
        <title>Conserved and derived expression patterns and positive selection on dental genes reveal complex evolutionary context of ever-growing rodent molars.</title>
        <authorList>
            <person name="Calamari Z.T."/>
            <person name="Song A."/>
            <person name="Cohen E."/>
            <person name="Akter M."/>
            <person name="Roy R.D."/>
            <person name="Hallikas O."/>
            <person name="Christensen M.M."/>
            <person name="Li P."/>
            <person name="Marangoni P."/>
            <person name="Jernvall J."/>
            <person name="Klein O.D."/>
        </authorList>
    </citation>
    <scope>NUCLEOTIDE SEQUENCE [LARGE SCALE GENOMIC DNA]</scope>
    <source>
        <strain evidence="5">V071</strain>
    </source>
</reference>
<comment type="caution">
    <text evidence="5">The sequence shown here is derived from an EMBL/GenBank/DDBJ whole genome shotgun (WGS) entry which is preliminary data.</text>
</comment>
<dbReference type="InterPro" id="IPR001590">
    <property type="entry name" value="Peptidase_M12B"/>
</dbReference>
<protein>
    <recommendedName>
        <fullName evidence="4">Peptidase M12B domain-containing protein</fullName>
    </recommendedName>
</protein>
<keyword evidence="1 2" id="KW-1015">Disulfide bond</keyword>
<feature type="signal peptide" evidence="3">
    <location>
        <begin position="1"/>
        <end position="21"/>
    </location>
</feature>
<feature type="chain" id="PRO_5043956779" description="Peptidase M12B domain-containing protein" evidence="3">
    <location>
        <begin position="22"/>
        <end position="420"/>
    </location>
</feature>
<dbReference type="GO" id="GO:0008584">
    <property type="term" value="P:male gonad development"/>
    <property type="evidence" value="ECO:0007669"/>
    <property type="project" value="TreeGrafter"/>
</dbReference>
<evidence type="ECO:0000256" key="1">
    <source>
        <dbReference type="ARBA" id="ARBA00023157"/>
    </source>
</evidence>
<evidence type="ECO:0000256" key="2">
    <source>
        <dbReference type="PROSITE-ProRule" id="PRU00276"/>
    </source>
</evidence>
<dbReference type="InterPro" id="IPR034027">
    <property type="entry name" value="Reprolysin_adamalysin"/>
</dbReference>
<dbReference type="PANTHER" id="PTHR11905">
    <property type="entry name" value="ADAM A DISINTEGRIN AND METALLOPROTEASE DOMAIN"/>
    <property type="match status" value="1"/>
</dbReference>
<dbReference type="Gene3D" id="3.40.390.10">
    <property type="entry name" value="Collagenase (Catalytic Domain)"/>
    <property type="match status" value="1"/>
</dbReference>
<dbReference type="Pfam" id="PF01421">
    <property type="entry name" value="Reprolysin"/>
    <property type="match status" value="2"/>
</dbReference>
<dbReference type="CDD" id="cd04269">
    <property type="entry name" value="ZnMc_adamalysin_II_like"/>
    <property type="match status" value="1"/>
</dbReference>
<evidence type="ECO:0000313" key="5">
    <source>
        <dbReference type="EMBL" id="KAK7823003.1"/>
    </source>
</evidence>
<dbReference type="GO" id="GO:0005886">
    <property type="term" value="C:plasma membrane"/>
    <property type="evidence" value="ECO:0007669"/>
    <property type="project" value="TreeGrafter"/>
</dbReference>
<sequence>MLGATLCPLLLLVAMLGSVLASGPGKDILRYSNKQEAIHCAPPEKMQCYYQGYIKGYPTSVVTLSTCSGLRGILQFENVSYGIEPLEHSLALQHIIYKLGNEENKLTIFNKNSRNLEMPTNYGIFINEKAETPVKQSSPLYLEMNIVVDKALVFSQLQVTIVLSSLELWSDKNRIPTVGEADELLHQFLEWKQYHLTLRPHDVAYLFMRDYGSLKGLISAKCSEHLASAILRKSLRSRTLVRSESGVTAVMILLSQSWGEKASFVAATGEKVLVANLGAEARLASNQSYNEYPNYVGATYPGKMCVTRYSAGITMYPKNMTLEAFSVVVTQMLGLSLGISYDDPAKCPCSEATCIMNPRAMQSAGVKVFSNCSLSDFERFKSNAGAKCLQNKPQMQINPRPICGNGKVEGNEICDCGSPQ</sequence>
<name>A0AAW0J908_MYOGA</name>